<gene>
    <name evidence="2" type="ORF">MAGMO_1510</name>
</gene>
<reference evidence="2" key="1">
    <citation type="submission" date="2015-04" db="EMBL/GenBank/DDBJ databases">
        <authorList>
            <person name="Syromyatnikov M.Y."/>
            <person name="Popov V.N."/>
        </authorList>
    </citation>
    <scope>NUCLEOTIDE SEQUENCE</scope>
    <source>
        <strain evidence="2">MO-1</strain>
    </source>
</reference>
<dbReference type="EMBL" id="LO017727">
    <property type="protein sequence ID" value="CRH05698.1"/>
    <property type="molecule type" value="Genomic_DNA"/>
</dbReference>
<evidence type="ECO:0000313" key="2">
    <source>
        <dbReference type="EMBL" id="CRH05698.1"/>
    </source>
</evidence>
<organism evidence="2">
    <name type="scientific">Magnetococcus massalia (strain MO-1)</name>
    <dbReference type="NCBI Taxonomy" id="451514"/>
    <lineage>
        <taxon>Bacteria</taxon>
        <taxon>Pseudomonadati</taxon>
        <taxon>Pseudomonadota</taxon>
        <taxon>Magnetococcia</taxon>
        <taxon>Magnetococcales</taxon>
        <taxon>Magnetococcaceae</taxon>
        <taxon>Magnetococcus</taxon>
    </lineage>
</organism>
<evidence type="ECO:0000256" key="1">
    <source>
        <dbReference type="SAM" id="SignalP"/>
    </source>
</evidence>
<proteinExistence type="predicted"/>
<accession>A0A1S7LGN7</accession>
<feature type="signal peptide" evidence="1">
    <location>
        <begin position="1"/>
        <end position="24"/>
    </location>
</feature>
<name>A0A1S7LGN7_MAGMO</name>
<sequence>MKQTIQTILILLMLWALPVGSAEAEGKAGYQDCLHLKQAELAATLQEGMLRFTSAKQRGGKISRQQRQSIMMVVGKISGALRQFHLRGKRQPGCVTWHKRYSAFTESVNRATQGHTGRKQAVKNSCPVNWKKAQAEISQLESYAQEMKRSSGGMRAMKARALQKRLARSKLFGKLHKLMKNNRTKASCKGLYNAYRDLYKLTK</sequence>
<feature type="chain" id="PRO_5012706964" evidence="1">
    <location>
        <begin position="25"/>
        <end position="203"/>
    </location>
</feature>
<keyword evidence="1" id="KW-0732">Signal</keyword>
<dbReference type="AlphaFoldDB" id="A0A1S7LGN7"/>
<protein>
    <submittedName>
        <fullName evidence="2">Uncharacterized protein</fullName>
    </submittedName>
</protein>